<gene>
    <name evidence="1" type="ORF">CCMA1212_006379</name>
</gene>
<comment type="caution">
    <text evidence="1">The sequence shown here is derived from an EMBL/GenBank/DDBJ whole genome shotgun (WGS) entry which is preliminary data.</text>
</comment>
<protein>
    <submittedName>
        <fullName evidence="1">Uncharacterized protein</fullName>
    </submittedName>
</protein>
<keyword evidence="2" id="KW-1185">Reference proteome</keyword>
<sequence length="66" mass="6987">MCIGPGELMGFGWGEAEKEQRLGNKGQEYTMPNSSKDIATWTPEEKAIGEGAAGCGWASSFKVGGF</sequence>
<organism evidence="1 2">
    <name type="scientific">Trichoderma ghanense</name>
    <dbReference type="NCBI Taxonomy" id="65468"/>
    <lineage>
        <taxon>Eukaryota</taxon>
        <taxon>Fungi</taxon>
        <taxon>Dikarya</taxon>
        <taxon>Ascomycota</taxon>
        <taxon>Pezizomycotina</taxon>
        <taxon>Sordariomycetes</taxon>
        <taxon>Hypocreomycetidae</taxon>
        <taxon>Hypocreales</taxon>
        <taxon>Hypocreaceae</taxon>
        <taxon>Trichoderma</taxon>
    </lineage>
</organism>
<dbReference type="RefSeq" id="XP_073557874.1">
    <property type="nucleotide sequence ID" value="XM_073703602.1"/>
</dbReference>
<accession>A0ABY2H0B9</accession>
<dbReference type="GeneID" id="300578052"/>
<dbReference type="Proteomes" id="UP001642720">
    <property type="component" value="Unassembled WGS sequence"/>
</dbReference>
<dbReference type="EMBL" id="PPTA01000008">
    <property type="protein sequence ID" value="TFB01673.1"/>
    <property type="molecule type" value="Genomic_DNA"/>
</dbReference>
<proteinExistence type="predicted"/>
<evidence type="ECO:0000313" key="2">
    <source>
        <dbReference type="Proteomes" id="UP001642720"/>
    </source>
</evidence>
<name>A0ABY2H0B9_9HYPO</name>
<reference evidence="1 2" key="1">
    <citation type="submission" date="2018-01" db="EMBL/GenBank/DDBJ databases">
        <title>Genome characterization of the sugarcane-associated fungus Trichoderma ghanense CCMA-1212 and their application in lignocelulose bioconversion.</title>
        <authorList>
            <person name="Steindorff A.S."/>
            <person name="Mendes T.D."/>
            <person name="Vilela E.S.D."/>
            <person name="Rodrigues D.S."/>
            <person name="Formighieri E.F."/>
            <person name="Melo I.S."/>
            <person name="Favaro L.C.L."/>
        </authorList>
    </citation>
    <scope>NUCLEOTIDE SEQUENCE [LARGE SCALE GENOMIC DNA]</scope>
    <source>
        <strain evidence="1 2">CCMA-1212</strain>
    </source>
</reference>
<evidence type="ECO:0000313" key="1">
    <source>
        <dbReference type="EMBL" id="TFB01673.1"/>
    </source>
</evidence>